<dbReference type="GO" id="GO:0016491">
    <property type="term" value="F:oxidoreductase activity"/>
    <property type="evidence" value="ECO:0007669"/>
    <property type="project" value="UniProtKB-KW"/>
</dbReference>
<comment type="caution">
    <text evidence="3">The sequence shown here is derived from an EMBL/GenBank/DDBJ whole genome shotgun (WGS) entry which is preliminary data.</text>
</comment>
<gene>
    <name evidence="3" type="ORF">FRX48_04844</name>
</gene>
<sequence length="119" mass="13236">MPPNAPLQIRAESPSHGISAMDGDAASSASCKEVVDACMAKYGRIDILVDNVGRVKPGGPAEMSEEVWDRQMHVNLKSVYLYCHLLLPTMERQERRGAWSIFLRLPGFDISATCKLYIR</sequence>
<dbReference type="PANTHER" id="PTHR43669:SF3">
    <property type="entry name" value="ALCOHOL DEHYDROGENASE, PUTATIVE (AFU_ORTHOLOGUE AFUA_3G03445)-RELATED"/>
    <property type="match status" value="1"/>
</dbReference>
<dbReference type="Pfam" id="PF00106">
    <property type="entry name" value="adh_short"/>
    <property type="match status" value="1"/>
</dbReference>
<keyword evidence="2" id="KW-0560">Oxidoreductase</keyword>
<dbReference type="OrthoDB" id="498125at2759"/>
<dbReference type="InterPro" id="IPR036291">
    <property type="entry name" value="NAD(P)-bd_dom_sf"/>
</dbReference>
<dbReference type="CDD" id="cd05233">
    <property type="entry name" value="SDR_c"/>
    <property type="match status" value="1"/>
</dbReference>
<dbReference type="PANTHER" id="PTHR43669">
    <property type="entry name" value="5-KETO-D-GLUCONATE 5-REDUCTASE"/>
    <property type="match status" value="1"/>
</dbReference>
<accession>A0A5M8PPZ6</accession>
<dbReference type="Gene3D" id="3.40.50.720">
    <property type="entry name" value="NAD(P)-binding Rossmann-like Domain"/>
    <property type="match status" value="1"/>
</dbReference>
<name>A0A5M8PPZ6_9LECA</name>
<dbReference type="Proteomes" id="UP000324767">
    <property type="component" value="Unassembled WGS sequence"/>
</dbReference>
<protein>
    <submittedName>
        <fullName evidence="3">Putative dehydrogenases with different specificities (Related to short-chain alcohol dehydrogenases)</fullName>
    </submittedName>
</protein>
<evidence type="ECO:0000256" key="1">
    <source>
        <dbReference type="ARBA" id="ARBA00006484"/>
    </source>
</evidence>
<evidence type="ECO:0000313" key="3">
    <source>
        <dbReference type="EMBL" id="KAA6411564.1"/>
    </source>
</evidence>
<dbReference type="EMBL" id="VXIT01000007">
    <property type="protein sequence ID" value="KAA6411564.1"/>
    <property type="molecule type" value="Genomic_DNA"/>
</dbReference>
<dbReference type="SUPFAM" id="SSF51735">
    <property type="entry name" value="NAD(P)-binding Rossmann-fold domains"/>
    <property type="match status" value="1"/>
</dbReference>
<comment type="similarity">
    <text evidence="1">Belongs to the short-chain dehydrogenases/reductases (SDR) family.</text>
</comment>
<dbReference type="AlphaFoldDB" id="A0A5M8PPZ6"/>
<organism evidence="3 4">
    <name type="scientific">Lasallia pustulata</name>
    <dbReference type="NCBI Taxonomy" id="136370"/>
    <lineage>
        <taxon>Eukaryota</taxon>
        <taxon>Fungi</taxon>
        <taxon>Dikarya</taxon>
        <taxon>Ascomycota</taxon>
        <taxon>Pezizomycotina</taxon>
        <taxon>Lecanoromycetes</taxon>
        <taxon>OSLEUM clade</taxon>
        <taxon>Umbilicariomycetidae</taxon>
        <taxon>Umbilicariales</taxon>
        <taxon>Umbilicariaceae</taxon>
        <taxon>Lasallia</taxon>
    </lineage>
</organism>
<dbReference type="InterPro" id="IPR002347">
    <property type="entry name" value="SDR_fam"/>
</dbReference>
<proteinExistence type="inferred from homology"/>
<evidence type="ECO:0000256" key="2">
    <source>
        <dbReference type="ARBA" id="ARBA00023002"/>
    </source>
</evidence>
<evidence type="ECO:0000313" key="4">
    <source>
        <dbReference type="Proteomes" id="UP000324767"/>
    </source>
</evidence>
<reference evidence="3 4" key="1">
    <citation type="submission" date="2019-09" db="EMBL/GenBank/DDBJ databases">
        <title>The hologenome of the rock-dwelling lichen Lasallia pustulata.</title>
        <authorList>
            <person name="Greshake Tzovaras B."/>
            <person name="Segers F."/>
            <person name="Bicker A."/>
            <person name="Dal Grande F."/>
            <person name="Otte J."/>
            <person name="Hankeln T."/>
            <person name="Schmitt I."/>
            <person name="Ebersberger I."/>
        </authorList>
    </citation>
    <scope>NUCLEOTIDE SEQUENCE [LARGE SCALE GENOMIC DNA]</scope>
    <source>
        <strain evidence="3">A1-1</strain>
    </source>
</reference>